<dbReference type="GO" id="GO:0016020">
    <property type="term" value="C:membrane"/>
    <property type="evidence" value="ECO:0007669"/>
    <property type="project" value="GOC"/>
</dbReference>
<evidence type="ECO:0000256" key="4">
    <source>
        <dbReference type="RuleBase" id="RU361188"/>
    </source>
</evidence>
<keyword evidence="2" id="KW-0732">Signal</keyword>
<dbReference type="InterPro" id="IPR001139">
    <property type="entry name" value="Glyco_hydro_30"/>
</dbReference>
<comment type="similarity">
    <text evidence="1 4">Belongs to the glycosyl hydrolase 30 family.</text>
</comment>
<dbReference type="RefSeq" id="WP_009132652.1">
    <property type="nucleotide sequence ID" value="NZ_JH992946.1"/>
</dbReference>
<gene>
    <name evidence="6" type="ORF">HMPREF9447_05287</name>
</gene>
<evidence type="ECO:0000256" key="2">
    <source>
        <dbReference type="ARBA" id="ARBA00022729"/>
    </source>
</evidence>
<evidence type="ECO:0000313" key="6">
    <source>
        <dbReference type="EMBL" id="EKU87828.1"/>
    </source>
</evidence>
<accession>K9DTT4</accession>
<dbReference type="HOGENOM" id="CLU_014379_4_0_10"/>
<dbReference type="PROSITE" id="PS51257">
    <property type="entry name" value="PROKAR_LIPOPROTEIN"/>
    <property type="match status" value="1"/>
</dbReference>
<evidence type="ECO:0000256" key="1">
    <source>
        <dbReference type="ARBA" id="ARBA00005382"/>
    </source>
</evidence>
<dbReference type="Proteomes" id="UP000009872">
    <property type="component" value="Unassembled WGS sequence"/>
</dbReference>
<keyword evidence="3 4" id="KW-0378">Hydrolase</keyword>
<evidence type="ECO:0000256" key="3">
    <source>
        <dbReference type="ARBA" id="ARBA00022801"/>
    </source>
</evidence>
<sequence>MRKSLLIVSITTLSMLVGCSKVSRVHICTTADSPWQSIADTTLQNSQAADVLTLHIDSGDTCQVIEGFGACFNELGWDALALLSDTDRQNILSELFLPDHGANFTVCRMPIGANDFSRDWYSYAETPGDFAMQHFSIDHDRETLIPFILSAQKLNPQLSIWASPWCPPAWMKLNGHYASRYQRNCRDDRFRNGLLESQEGHEGSDMFRMDSLHLQAYATYFQKFIRAYRDAGIDIFAVMPQNEFNSAQVFPSCVWTARSLARFVGQYLGPVMEQEGVEVMFGTVERANALLVDTVLQDVHAKKYISGVGFQWAGRGAIATVRTQYPHMRLLQTEQECGDGKNDRKGLVHSWNLLKHFIDNGVSVYDYWNMALLEGGVSRWGWAQNSLVVVDSVNHSYRWTPEFYLMKHVSHFVVPGARYIRTSGDGTSLSLTFLNPDGRIAVVMAELEGRDRWIRITRSGMEDEYVFLRGNSLNTVLL</sequence>
<dbReference type="Gene3D" id="3.20.20.80">
    <property type="entry name" value="Glycosidases"/>
    <property type="match status" value="1"/>
</dbReference>
<feature type="domain" description="Glycosyl hydrolase family 30 TIM-barrel" evidence="5">
    <location>
        <begin position="65"/>
        <end position="413"/>
    </location>
</feature>
<dbReference type="GO" id="GO:0004348">
    <property type="term" value="F:glucosylceramidase activity"/>
    <property type="evidence" value="ECO:0007669"/>
    <property type="project" value="InterPro"/>
</dbReference>
<organism evidence="6 7">
    <name type="scientific">Bacteroides oleiciplenus YIT 12058</name>
    <dbReference type="NCBI Taxonomy" id="742727"/>
    <lineage>
        <taxon>Bacteria</taxon>
        <taxon>Pseudomonadati</taxon>
        <taxon>Bacteroidota</taxon>
        <taxon>Bacteroidia</taxon>
        <taxon>Bacteroidales</taxon>
        <taxon>Bacteroidaceae</taxon>
        <taxon>Bacteroides</taxon>
    </lineage>
</organism>
<dbReference type="SUPFAM" id="SSF51445">
    <property type="entry name" value="(Trans)glycosidases"/>
    <property type="match status" value="1"/>
</dbReference>
<dbReference type="eggNOG" id="COG5520">
    <property type="taxonomic scope" value="Bacteria"/>
</dbReference>
<name>K9DTT4_9BACE</name>
<keyword evidence="7" id="KW-1185">Reference proteome</keyword>
<dbReference type="OrthoDB" id="9806701at2"/>
<reference evidence="6 7" key="1">
    <citation type="submission" date="2012-09" db="EMBL/GenBank/DDBJ databases">
        <title>The Genome Sequence of Bacteroides oleiciplenus YIT 12058.</title>
        <authorList>
            <consortium name="The Broad Institute Genome Sequencing Platform"/>
            <person name="Earl A."/>
            <person name="Ward D."/>
            <person name="Feldgarden M."/>
            <person name="Gevers D."/>
            <person name="Morotomi M."/>
            <person name="Walker B."/>
            <person name="Young S.K."/>
            <person name="Zeng Q."/>
            <person name="Gargeya S."/>
            <person name="Fitzgerald M."/>
            <person name="Haas B."/>
            <person name="Abouelleil A."/>
            <person name="Alvarado L."/>
            <person name="Arachchi H.M."/>
            <person name="Berlin A.M."/>
            <person name="Chapman S.B."/>
            <person name="Goldberg J."/>
            <person name="Griggs A."/>
            <person name="Gujja S."/>
            <person name="Hansen M."/>
            <person name="Howarth C."/>
            <person name="Imamovic A."/>
            <person name="Larimer J."/>
            <person name="McCowen C."/>
            <person name="Montmayeur A."/>
            <person name="Murphy C."/>
            <person name="Neiman D."/>
            <person name="Pearson M."/>
            <person name="Priest M."/>
            <person name="Roberts A."/>
            <person name="Saif S."/>
            <person name="Shea T."/>
            <person name="Sisk P."/>
            <person name="Sykes S."/>
            <person name="Wortman J."/>
            <person name="Nusbaum C."/>
            <person name="Birren B."/>
        </authorList>
    </citation>
    <scope>NUCLEOTIDE SEQUENCE [LARGE SCALE GENOMIC DNA]</scope>
    <source>
        <strain evidence="6 7">YIT 12058</strain>
    </source>
</reference>
<protein>
    <recommendedName>
        <fullName evidence="5">Glycosyl hydrolase family 30 TIM-barrel domain-containing protein</fullName>
    </recommendedName>
</protein>
<dbReference type="STRING" id="742727.HMPREF9447_05287"/>
<dbReference type="PRINTS" id="PR00843">
    <property type="entry name" value="GLHYDRLASE30"/>
</dbReference>
<evidence type="ECO:0000259" key="5">
    <source>
        <dbReference type="Pfam" id="PF02055"/>
    </source>
</evidence>
<comment type="caution">
    <text evidence="6">The sequence shown here is derived from an EMBL/GenBank/DDBJ whole genome shotgun (WGS) entry which is preliminary data.</text>
</comment>
<dbReference type="InterPro" id="IPR033453">
    <property type="entry name" value="Glyco_hydro_30_TIM-barrel"/>
</dbReference>
<dbReference type="EMBL" id="ADLF01000024">
    <property type="protein sequence ID" value="EKU87828.1"/>
    <property type="molecule type" value="Genomic_DNA"/>
</dbReference>
<dbReference type="InterPro" id="IPR017853">
    <property type="entry name" value="GH"/>
</dbReference>
<dbReference type="PANTHER" id="PTHR11069:SF23">
    <property type="entry name" value="LYSOSOMAL ACID GLUCOSYLCERAMIDASE"/>
    <property type="match status" value="1"/>
</dbReference>
<dbReference type="PATRIC" id="fig|742727.4.peg.5403"/>
<evidence type="ECO:0000313" key="7">
    <source>
        <dbReference type="Proteomes" id="UP000009872"/>
    </source>
</evidence>
<dbReference type="Pfam" id="PF02055">
    <property type="entry name" value="Glyco_hydro_30"/>
    <property type="match status" value="1"/>
</dbReference>
<dbReference type="PANTHER" id="PTHR11069">
    <property type="entry name" value="GLUCOSYLCERAMIDASE"/>
    <property type="match status" value="1"/>
</dbReference>
<keyword evidence="4" id="KW-0326">Glycosidase</keyword>
<dbReference type="AlphaFoldDB" id="K9DTT4"/>
<dbReference type="GO" id="GO:0006680">
    <property type="term" value="P:glucosylceramide catabolic process"/>
    <property type="evidence" value="ECO:0007669"/>
    <property type="project" value="TreeGrafter"/>
</dbReference>
<proteinExistence type="inferred from homology"/>